<feature type="transmembrane region" description="Helical" evidence="5">
    <location>
        <begin position="248"/>
        <end position="269"/>
    </location>
</feature>
<dbReference type="PANTHER" id="PTHR46641">
    <property type="entry name" value="FMRFAMIDE RECEPTOR-RELATED"/>
    <property type="match status" value="1"/>
</dbReference>
<dbReference type="PROSITE" id="PS50262">
    <property type="entry name" value="G_PROTEIN_RECEP_F1_2"/>
    <property type="match status" value="1"/>
</dbReference>
<evidence type="ECO:0000313" key="7">
    <source>
        <dbReference type="EMBL" id="KAK7469773.1"/>
    </source>
</evidence>
<gene>
    <name evidence="7" type="ORF">BaRGS_00036200</name>
</gene>
<feature type="transmembrane region" description="Helical" evidence="5">
    <location>
        <begin position="163"/>
        <end position="185"/>
    </location>
</feature>
<dbReference type="InterPro" id="IPR000276">
    <property type="entry name" value="GPCR_Rhodpsn"/>
</dbReference>
<dbReference type="SUPFAM" id="SSF81321">
    <property type="entry name" value="Family A G protein-coupled receptor-like"/>
    <property type="match status" value="1"/>
</dbReference>
<protein>
    <recommendedName>
        <fullName evidence="6">G-protein coupled receptors family 1 profile domain-containing protein</fullName>
    </recommendedName>
</protein>
<feature type="transmembrane region" description="Helical" evidence="5">
    <location>
        <begin position="299"/>
        <end position="324"/>
    </location>
</feature>
<keyword evidence="2 5" id="KW-0812">Transmembrane</keyword>
<dbReference type="InterPro" id="IPR017452">
    <property type="entry name" value="GPCR_Rhodpsn_7TM"/>
</dbReference>
<comment type="caution">
    <text evidence="7">The sequence shown here is derived from an EMBL/GenBank/DDBJ whole genome shotgun (WGS) entry which is preliminary data.</text>
</comment>
<sequence>MFAACSVSSQFERGRRNLRVSTDAERREGVNSCSKSEIYVGVIKNNTVYGSSTRPEINMNTSSATADSTVTFDNIPVTTVEMTASAVTQTTEAETPPVTQGMFDFIPWDNPDMLLTRAEQRAISTALMAAGLPVFFCLGGVGNVLTAAVWARQGLRERVNLMLFSLALTDLMYLIVGTLPGIWMIGLSFDPAFLFPALQNPEVKFLIEKTGYIVDPSNNFTYAVPVDTELAPSIRQALPQIIIDIDGIILKPIYVGLVLLCTIITTVKLRQATRVRSMMTSTTVQSGSRSLGETRINTMLMVICFTFLLCTLPDAVLITMSYILPTFTYFGRQHNVFLVIYHFNLLAKHVNASANFFVFFILGSRFRRTLYKMLPCFARLAARAAREDASILASQTRASSRFTVETEYSQDTKNT</sequence>
<evidence type="ECO:0000256" key="1">
    <source>
        <dbReference type="ARBA" id="ARBA00004370"/>
    </source>
</evidence>
<name>A0ABD0JCJ5_9CAEN</name>
<evidence type="ECO:0000256" key="5">
    <source>
        <dbReference type="SAM" id="Phobius"/>
    </source>
</evidence>
<dbReference type="Proteomes" id="UP001519460">
    <property type="component" value="Unassembled WGS sequence"/>
</dbReference>
<evidence type="ECO:0000256" key="3">
    <source>
        <dbReference type="ARBA" id="ARBA00022989"/>
    </source>
</evidence>
<dbReference type="GO" id="GO:0016020">
    <property type="term" value="C:membrane"/>
    <property type="evidence" value="ECO:0007669"/>
    <property type="project" value="UniProtKB-SubCell"/>
</dbReference>
<comment type="subcellular location">
    <subcellularLocation>
        <location evidence="1">Membrane</location>
    </subcellularLocation>
</comment>
<dbReference type="Gene3D" id="1.20.1070.10">
    <property type="entry name" value="Rhodopsin 7-helix transmembrane proteins"/>
    <property type="match status" value="2"/>
</dbReference>
<proteinExistence type="predicted"/>
<dbReference type="PRINTS" id="PR00237">
    <property type="entry name" value="GPCRRHODOPSN"/>
</dbReference>
<evidence type="ECO:0000256" key="4">
    <source>
        <dbReference type="ARBA" id="ARBA00023136"/>
    </source>
</evidence>
<dbReference type="InterPro" id="IPR052954">
    <property type="entry name" value="GPCR-Ligand_Int"/>
</dbReference>
<accession>A0ABD0JCJ5</accession>
<evidence type="ECO:0000259" key="6">
    <source>
        <dbReference type="PROSITE" id="PS50262"/>
    </source>
</evidence>
<organism evidence="7 8">
    <name type="scientific">Batillaria attramentaria</name>
    <dbReference type="NCBI Taxonomy" id="370345"/>
    <lineage>
        <taxon>Eukaryota</taxon>
        <taxon>Metazoa</taxon>
        <taxon>Spiralia</taxon>
        <taxon>Lophotrochozoa</taxon>
        <taxon>Mollusca</taxon>
        <taxon>Gastropoda</taxon>
        <taxon>Caenogastropoda</taxon>
        <taxon>Sorbeoconcha</taxon>
        <taxon>Cerithioidea</taxon>
        <taxon>Batillariidae</taxon>
        <taxon>Batillaria</taxon>
    </lineage>
</organism>
<keyword evidence="3 5" id="KW-1133">Transmembrane helix</keyword>
<feature type="transmembrane region" description="Helical" evidence="5">
    <location>
        <begin position="126"/>
        <end position="151"/>
    </location>
</feature>
<keyword evidence="4 5" id="KW-0472">Membrane</keyword>
<feature type="domain" description="G-protein coupled receptors family 1 profile" evidence="6">
    <location>
        <begin position="252"/>
        <end position="359"/>
    </location>
</feature>
<keyword evidence="8" id="KW-1185">Reference proteome</keyword>
<dbReference type="Pfam" id="PF10324">
    <property type="entry name" value="7TM_GPCR_Srw"/>
    <property type="match status" value="1"/>
</dbReference>
<feature type="transmembrane region" description="Helical" evidence="5">
    <location>
        <begin position="336"/>
        <end position="363"/>
    </location>
</feature>
<dbReference type="InterPro" id="IPR019427">
    <property type="entry name" value="7TM_GPCR_serpentine_rcpt_Srw"/>
</dbReference>
<evidence type="ECO:0000313" key="8">
    <source>
        <dbReference type="Proteomes" id="UP001519460"/>
    </source>
</evidence>
<dbReference type="AlphaFoldDB" id="A0ABD0JCJ5"/>
<reference evidence="7 8" key="1">
    <citation type="journal article" date="2023" name="Sci. Data">
        <title>Genome assembly of the Korean intertidal mud-creeper Batillaria attramentaria.</title>
        <authorList>
            <person name="Patra A.K."/>
            <person name="Ho P.T."/>
            <person name="Jun S."/>
            <person name="Lee S.J."/>
            <person name="Kim Y."/>
            <person name="Won Y.J."/>
        </authorList>
    </citation>
    <scope>NUCLEOTIDE SEQUENCE [LARGE SCALE GENOMIC DNA]</scope>
    <source>
        <strain evidence="7">Wonlab-2016</strain>
    </source>
</reference>
<dbReference type="EMBL" id="JACVVK020000504">
    <property type="protein sequence ID" value="KAK7469773.1"/>
    <property type="molecule type" value="Genomic_DNA"/>
</dbReference>
<evidence type="ECO:0000256" key="2">
    <source>
        <dbReference type="ARBA" id="ARBA00022692"/>
    </source>
</evidence>